<dbReference type="EMBL" id="JAGMWT010000003">
    <property type="protein sequence ID" value="KAH7131925.1"/>
    <property type="molecule type" value="Genomic_DNA"/>
</dbReference>
<feature type="compositionally biased region" description="Basic and acidic residues" evidence="1">
    <location>
        <begin position="131"/>
        <end position="147"/>
    </location>
</feature>
<feature type="compositionally biased region" description="Basic residues" evidence="1">
    <location>
        <begin position="18"/>
        <end position="35"/>
    </location>
</feature>
<reference evidence="2" key="1">
    <citation type="journal article" date="2021" name="Nat. Commun.">
        <title>Genetic determinants of endophytism in the Arabidopsis root mycobiome.</title>
        <authorList>
            <person name="Mesny F."/>
            <person name="Miyauchi S."/>
            <person name="Thiergart T."/>
            <person name="Pickel B."/>
            <person name="Atanasova L."/>
            <person name="Karlsson M."/>
            <person name="Huettel B."/>
            <person name="Barry K.W."/>
            <person name="Haridas S."/>
            <person name="Chen C."/>
            <person name="Bauer D."/>
            <person name="Andreopoulos W."/>
            <person name="Pangilinan J."/>
            <person name="LaButti K."/>
            <person name="Riley R."/>
            <person name="Lipzen A."/>
            <person name="Clum A."/>
            <person name="Drula E."/>
            <person name="Henrissat B."/>
            <person name="Kohler A."/>
            <person name="Grigoriev I.V."/>
            <person name="Martin F.M."/>
            <person name="Hacquard S."/>
        </authorList>
    </citation>
    <scope>NUCLEOTIDE SEQUENCE</scope>
    <source>
        <strain evidence="2">MPI-CAGE-CH-0243</strain>
    </source>
</reference>
<protein>
    <submittedName>
        <fullName evidence="2">Uncharacterized protein</fullName>
    </submittedName>
</protein>
<accession>A0A9P9E4U3</accession>
<evidence type="ECO:0000313" key="3">
    <source>
        <dbReference type="Proteomes" id="UP000700596"/>
    </source>
</evidence>
<dbReference type="AlphaFoldDB" id="A0A9P9E4U3"/>
<proteinExistence type="predicted"/>
<sequence length="222" mass="26027">MCLLNVKTQEEVEPYRVTRVRTRTRARSPSPRRSRQSTQRFSRTEIVRESRPQSSSYIVTAPAPKPIEYPMIPAPQPVPVFVQPPPLAPIVVPAPPPPPSHISSSHHGGHHFVEVSPRSSYSSSSPSRSEYITHEREYRRESRRDYSPAETSPRYETFRYVEGAQQDDDRYAQYDRRESRSQVRSRSREYHDHEPRGGYRETNTRIKITDRDGRKSREYRDY</sequence>
<evidence type="ECO:0000313" key="2">
    <source>
        <dbReference type="EMBL" id="KAH7131925.1"/>
    </source>
</evidence>
<feature type="compositionally biased region" description="Basic and acidic residues" evidence="1">
    <location>
        <begin position="42"/>
        <end position="51"/>
    </location>
</feature>
<name>A0A9P9E4U3_9PLEO</name>
<dbReference type="OrthoDB" id="3800879at2759"/>
<organism evidence="2 3">
    <name type="scientific">Dendryphion nanum</name>
    <dbReference type="NCBI Taxonomy" id="256645"/>
    <lineage>
        <taxon>Eukaryota</taxon>
        <taxon>Fungi</taxon>
        <taxon>Dikarya</taxon>
        <taxon>Ascomycota</taxon>
        <taxon>Pezizomycotina</taxon>
        <taxon>Dothideomycetes</taxon>
        <taxon>Pleosporomycetidae</taxon>
        <taxon>Pleosporales</taxon>
        <taxon>Torulaceae</taxon>
        <taxon>Dendryphion</taxon>
    </lineage>
</organism>
<feature type="region of interest" description="Disordered" evidence="1">
    <location>
        <begin position="18"/>
        <end position="59"/>
    </location>
</feature>
<feature type="compositionally biased region" description="Basic and acidic residues" evidence="1">
    <location>
        <begin position="167"/>
        <end position="222"/>
    </location>
</feature>
<dbReference type="Proteomes" id="UP000700596">
    <property type="component" value="Unassembled WGS sequence"/>
</dbReference>
<evidence type="ECO:0000256" key="1">
    <source>
        <dbReference type="SAM" id="MobiDB-lite"/>
    </source>
</evidence>
<gene>
    <name evidence="2" type="ORF">B0J11DRAFT_576877</name>
</gene>
<comment type="caution">
    <text evidence="2">The sequence shown here is derived from an EMBL/GenBank/DDBJ whole genome shotgun (WGS) entry which is preliminary data.</text>
</comment>
<feature type="region of interest" description="Disordered" evidence="1">
    <location>
        <begin position="98"/>
        <end position="222"/>
    </location>
</feature>
<keyword evidence="3" id="KW-1185">Reference proteome</keyword>
<feature type="compositionally biased region" description="Low complexity" evidence="1">
    <location>
        <begin position="114"/>
        <end position="130"/>
    </location>
</feature>